<dbReference type="Gene3D" id="2.90.10.10">
    <property type="entry name" value="Bulb-type lectin domain"/>
    <property type="match status" value="1"/>
</dbReference>
<dbReference type="EMBL" id="GL377575">
    <property type="protein sequence ID" value="EFJ30561.1"/>
    <property type="molecule type" value="Genomic_DNA"/>
</dbReference>
<dbReference type="Gramene" id="EFJ30561">
    <property type="protein sequence ID" value="EFJ30561"/>
    <property type="gene ID" value="SELMODRAFT_19283"/>
</dbReference>
<dbReference type="SUPFAM" id="SSF51110">
    <property type="entry name" value="alpha-D-mannose-specific plant lectins"/>
    <property type="match status" value="1"/>
</dbReference>
<dbReference type="PROSITE" id="PS50927">
    <property type="entry name" value="BULB_LECTIN"/>
    <property type="match status" value="1"/>
</dbReference>
<name>D8RBT5_SELML</name>
<sequence>FMLYMQLDCNLIFFEGKTILWSTNTQNKGKNCFLRIQIDGNLVLYDGNLKALWSNN</sequence>
<feature type="non-terminal residue" evidence="3">
    <location>
        <position position="56"/>
    </location>
</feature>
<reference evidence="3 4" key="1">
    <citation type="journal article" date="2011" name="Science">
        <title>The Selaginella genome identifies genetic changes associated with the evolution of vascular plants.</title>
        <authorList>
            <person name="Banks J.A."/>
            <person name="Nishiyama T."/>
            <person name="Hasebe M."/>
            <person name="Bowman J.L."/>
            <person name="Gribskov M."/>
            <person name="dePamphilis C."/>
            <person name="Albert V.A."/>
            <person name="Aono N."/>
            <person name="Aoyama T."/>
            <person name="Ambrose B.A."/>
            <person name="Ashton N.W."/>
            <person name="Axtell M.J."/>
            <person name="Barker E."/>
            <person name="Barker M.S."/>
            <person name="Bennetzen J.L."/>
            <person name="Bonawitz N.D."/>
            <person name="Chapple C."/>
            <person name="Cheng C."/>
            <person name="Correa L.G."/>
            <person name="Dacre M."/>
            <person name="DeBarry J."/>
            <person name="Dreyer I."/>
            <person name="Elias M."/>
            <person name="Engstrom E.M."/>
            <person name="Estelle M."/>
            <person name="Feng L."/>
            <person name="Finet C."/>
            <person name="Floyd S.K."/>
            <person name="Frommer W.B."/>
            <person name="Fujita T."/>
            <person name="Gramzow L."/>
            <person name="Gutensohn M."/>
            <person name="Harholt J."/>
            <person name="Hattori M."/>
            <person name="Heyl A."/>
            <person name="Hirai T."/>
            <person name="Hiwatashi Y."/>
            <person name="Ishikawa M."/>
            <person name="Iwata M."/>
            <person name="Karol K.G."/>
            <person name="Koehler B."/>
            <person name="Kolukisaoglu U."/>
            <person name="Kubo M."/>
            <person name="Kurata T."/>
            <person name="Lalonde S."/>
            <person name="Li K."/>
            <person name="Li Y."/>
            <person name="Litt A."/>
            <person name="Lyons E."/>
            <person name="Manning G."/>
            <person name="Maruyama T."/>
            <person name="Michael T.P."/>
            <person name="Mikami K."/>
            <person name="Miyazaki S."/>
            <person name="Morinaga S."/>
            <person name="Murata T."/>
            <person name="Mueller-Roeber B."/>
            <person name="Nelson D.R."/>
            <person name="Obara M."/>
            <person name="Oguri Y."/>
            <person name="Olmstead R.G."/>
            <person name="Onodera N."/>
            <person name="Petersen B.L."/>
            <person name="Pils B."/>
            <person name="Prigge M."/>
            <person name="Rensing S.A."/>
            <person name="Riano-Pachon D.M."/>
            <person name="Roberts A.W."/>
            <person name="Sato Y."/>
            <person name="Scheller H.V."/>
            <person name="Schulz B."/>
            <person name="Schulz C."/>
            <person name="Shakirov E.V."/>
            <person name="Shibagaki N."/>
            <person name="Shinohara N."/>
            <person name="Shippen D.E."/>
            <person name="Soerensen I."/>
            <person name="Sotooka R."/>
            <person name="Sugimoto N."/>
            <person name="Sugita M."/>
            <person name="Sumikawa N."/>
            <person name="Tanurdzic M."/>
            <person name="Theissen G."/>
            <person name="Ulvskov P."/>
            <person name="Wakazuki S."/>
            <person name="Weng J.K."/>
            <person name="Willats W.W."/>
            <person name="Wipf D."/>
            <person name="Wolf P.G."/>
            <person name="Yang L."/>
            <person name="Zimmer A.D."/>
            <person name="Zhu Q."/>
            <person name="Mitros T."/>
            <person name="Hellsten U."/>
            <person name="Loque D."/>
            <person name="Otillar R."/>
            <person name="Salamov A."/>
            <person name="Schmutz J."/>
            <person name="Shapiro H."/>
            <person name="Lindquist E."/>
            <person name="Lucas S."/>
            <person name="Rokhsar D."/>
            <person name="Grigoriev I.V."/>
        </authorList>
    </citation>
    <scope>NUCLEOTIDE SEQUENCE [LARGE SCALE GENOMIC DNA]</scope>
</reference>
<keyword evidence="4" id="KW-1185">Reference proteome</keyword>
<gene>
    <name evidence="2" type="ORF">SELMODRAFT_19282</name>
    <name evidence="3" type="ORF">SELMODRAFT_19283</name>
</gene>
<dbReference type="KEGG" id="smo:SELMODRAFT_19282"/>
<dbReference type="EMBL" id="GL377594">
    <property type="protein sequence ID" value="EFJ22975.1"/>
    <property type="molecule type" value="Genomic_DNA"/>
</dbReference>
<organism evidence="4">
    <name type="scientific">Selaginella moellendorffii</name>
    <name type="common">Spikemoss</name>
    <dbReference type="NCBI Taxonomy" id="88036"/>
    <lineage>
        <taxon>Eukaryota</taxon>
        <taxon>Viridiplantae</taxon>
        <taxon>Streptophyta</taxon>
        <taxon>Embryophyta</taxon>
        <taxon>Tracheophyta</taxon>
        <taxon>Lycopodiopsida</taxon>
        <taxon>Selaginellales</taxon>
        <taxon>Selaginellaceae</taxon>
        <taxon>Selaginella</taxon>
    </lineage>
</organism>
<proteinExistence type="predicted"/>
<dbReference type="InterPro" id="IPR001480">
    <property type="entry name" value="Bulb-type_lectin_dom"/>
</dbReference>
<dbReference type="HOGENOM" id="CLU_164480_2_2_1"/>
<protein>
    <recommendedName>
        <fullName evidence="1">Bulb-type lectin domain-containing protein</fullName>
    </recommendedName>
</protein>
<dbReference type="Gramene" id="EFJ22975">
    <property type="protein sequence ID" value="EFJ22975"/>
    <property type="gene ID" value="SELMODRAFT_19282"/>
</dbReference>
<dbReference type="Proteomes" id="UP000001514">
    <property type="component" value="Unassembled WGS sequence"/>
</dbReference>
<accession>D8RBT5</accession>
<dbReference type="InParanoid" id="D8RBT5"/>
<evidence type="ECO:0000313" key="4">
    <source>
        <dbReference type="Proteomes" id="UP000001514"/>
    </source>
</evidence>
<evidence type="ECO:0000259" key="1">
    <source>
        <dbReference type="PROSITE" id="PS50927"/>
    </source>
</evidence>
<dbReference type="InterPro" id="IPR036426">
    <property type="entry name" value="Bulb-type_lectin_dom_sf"/>
</dbReference>
<feature type="non-terminal residue" evidence="3">
    <location>
        <position position="1"/>
    </location>
</feature>
<dbReference type="KEGG" id="smo:SELMODRAFT_19283"/>
<dbReference type="AlphaFoldDB" id="D8RBT5"/>
<evidence type="ECO:0000313" key="2">
    <source>
        <dbReference type="EMBL" id="EFJ22975.1"/>
    </source>
</evidence>
<evidence type="ECO:0000313" key="3">
    <source>
        <dbReference type="EMBL" id="EFJ30561.1"/>
    </source>
</evidence>
<feature type="domain" description="Bulb-type lectin" evidence="1">
    <location>
        <begin position="1"/>
        <end position="56"/>
    </location>
</feature>